<accession>A0A7T4R370</accession>
<gene>
    <name evidence="1" type="ORF">I6N98_07265</name>
</gene>
<name>A0A7T4R370_9GAMM</name>
<dbReference type="Pfam" id="PF06314">
    <property type="entry name" value="ADC"/>
    <property type="match status" value="1"/>
</dbReference>
<proteinExistence type="predicted"/>
<dbReference type="RefSeq" id="WP_198571120.1">
    <property type="nucleotide sequence ID" value="NZ_CP066167.1"/>
</dbReference>
<dbReference type="Proteomes" id="UP000596063">
    <property type="component" value="Chromosome"/>
</dbReference>
<dbReference type="KEGG" id="snan:I6N98_07265"/>
<dbReference type="InterPro" id="IPR010451">
    <property type="entry name" value="Acetoacetate_decarboxylase"/>
</dbReference>
<reference evidence="1 2" key="1">
    <citation type="submission" date="2020-12" db="EMBL/GenBank/DDBJ databases">
        <authorList>
            <person name="Shan Y."/>
        </authorList>
    </citation>
    <scope>NUCLEOTIDE SEQUENCE [LARGE SCALE GENOMIC DNA]</scope>
    <source>
        <strain evidence="2">csc3.9</strain>
    </source>
</reference>
<protein>
    <submittedName>
        <fullName evidence="1">Acetoacetate decarboxylase family protein</fullName>
    </submittedName>
</protein>
<evidence type="ECO:0000313" key="2">
    <source>
        <dbReference type="Proteomes" id="UP000596063"/>
    </source>
</evidence>
<dbReference type="EMBL" id="CP066167">
    <property type="protein sequence ID" value="QQD19636.1"/>
    <property type="molecule type" value="Genomic_DNA"/>
</dbReference>
<dbReference type="InterPro" id="IPR023375">
    <property type="entry name" value="ADC_dom_sf"/>
</dbReference>
<evidence type="ECO:0000313" key="1">
    <source>
        <dbReference type="EMBL" id="QQD19636.1"/>
    </source>
</evidence>
<keyword evidence="2" id="KW-1185">Reference proteome</keyword>
<sequence length="283" mass="30866">MHDIGIFCDEIPVPGEGGAEHTNDCCSQRDALTYDINGTDISLPVLVNEAAMLMNQFTVSAKRVKALLEGTGFRPVEIFPGKALMQLLAVDYRKNDLGDYNEAAIIFPVLAPGESRPLPLVGPMIRTVKGTLHNFVYRMPVDQNFTTHAGRFIWGFPKWVSTVDISFDEKRASATFEDQGELVFAIESPATGKIAAKPQTAPSLAIRDGRAWRTFGVTEGEGMTVKLGGKAPTIGNTHPLAKLLRELGLPKRPMMSVSMQHVRLRFDGAESVPVGQPFSSTPQ</sequence>
<dbReference type="Gene3D" id="2.40.400.10">
    <property type="entry name" value="Acetoacetate decarboxylase-like"/>
    <property type="match status" value="1"/>
</dbReference>
<dbReference type="GO" id="GO:0016829">
    <property type="term" value="F:lyase activity"/>
    <property type="evidence" value="ECO:0007669"/>
    <property type="project" value="InterPro"/>
</dbReference>
<dbReference type="AlphaFoldDB" id="A0A7T4R370"/>
<dbReference type="SUPFAM" id="SSF160104">
    <property type="entry name" value="Acetoacetate decarboxylase-like"/>
    <property type="match status" value="1"/>
</dbReference>
<organism evidence="1 2">
    <name type="scientific">Spongiibacter nanhainus</name>
    <dbReference type="NCBI Taxonomy" id="2794344"/>
    <lineage>
        <taxon>Bacteria</taxon>
        <taxon>Pseudomonadati</taxon>
        <taxon>Pseudomonadota</taxon>
        <taxon>Gammaproteobacteria</taxon>
        <taxon>Cellvibrionales</taxon>
        <taxon>Spongiibacteraceae</taxon>
        <taxon>Spongiibacter</taxon>
    </lineage>
</organism>